<organism evidence="5 6">
    <name type="scientific">Dreissena polymorpha</name>
    <name type="common">Zebra mussel</name>
    <name type="synonym">Mytilus polymorpha</name>
    <dbReference type="NCBI Taxonomy" id="45954"/>
    <lineage>
        <taxon>Eukaryota</taxon>
        <taxon>Metazoa</taxon>
        <taxon>Spiralia</taxon>
        <taxon>Lophotrochozoa</taxon>
        <taxon>Mollusca</taxon>
        <taxon>Bivalvia</taxon>
        <taxon>Autobranchia</taxon>
        <taxon>Heteroconchia</taxon>
        <taxon>Euheterodonta</taxon>
        <taxon>Imparidentia</taxon>
        <taxon>Neoheterodontei</taxon>
        <taxon>Myida</taxon>
        <taxon>Dreissenoidea</taxon>
        <taxon>Dreissenidae</taxon>
        <taxon>Dreissena</taxon>
    </lineage>
</organism>
<comment type="subcellular location">
    <subcellularLocation>
        <location evidence="1">Membrane</location>
    </subcellularLocation>
</comment>
<dbReference type="Proteomes" id="UP000828390">
    <property type="component" value="Unassembled WGS sequence"/>
</dbReference>
<accession>A0A9D4HME0</accession>
<keyword evidence="3" id="KW-0325">Glycoprotein</keyword>
<evidence type="ECO:0000256" key="1">
    <source>
        <dbReference type="ARBA" id="ARBA00004370"/>
    </source>
</evidence>
<evidence type="ECO:0000313" key="5">
    <source>
        <dbReference type="EMBL" id="KAH3724704.1"/>
    </source>
</evidence>
<dbReference type="EMBL" id="JAIWYP010000012">
    <property type="protein sequence ID" value="KAH3724704.1"/>
    <property type="molecule type" value="Genomic_DNA"/>
</dbReference>
<feature type="domain" description="PSI" evidence="4">
    <location>
        <begin position="156"/>
        <end position="205"/>
    </location>
</feature>
<name>A0A9D4HME0_DREPO</name>
<dbReference type="GO" id="GO:0030334">
    <property type="term" value="P:regulation of cell migration"/>
    <property type="evidence" value="ECO:0007669"/>
    <property type="project" value="TreeGrafter"/>
</dbReference>
<evidence type="ECO:0000256" key="3">
    <source>
        <dbReference type="ARBA" id="ARBA00023180"/>
    </source>
</evidence>
<reference evidence="5" key="1">
    <citation type="journal article" date="2019" name="bioRxiv">
        <title>The Genome of the Zebra Mussel, Dreissena polymorpha: A Resource for Invasive Species Research.</title>
        <authorList>
            <person name="McCartney M.A."/>
            <person name="Auch B."/>
            <person name="Kono T."/>
            <person name="Mallez S."/>
            <person name="Zhang Y."/>
            <person name="Obille A."/>
            <person name="Becker A."/>
            <person name="Abrahante J.E."/>
            <person name="Garbe J."/>
            <person name="Badalamenti J.P."/>
            <person name="Herman A."/>
            <person name="Mangelson H."/>
            <person name="Liachko I."/>
            <person name="Sullivan S."/>
            <person name="Sone E.D."/>
            <person name="Koren S."/>
            <person name="Silverstein K.A.T."/>
            <person name="Beckman K.B."/>
            <person name="Gohl D.M."/>
        </authorList>
    </citation>
    <scope>NUCLEOTIDE SEQUENCE</scope>
    <source>
        <strain evidence="5">Duluth1</strain>
        <tissue evidence="5">Whole animal</tissue>
    </source>
</reference>
<dbReference type="InterPro" id="IPR016201">
    <property type="entry name" value="PSI"/>
</dbReference>
<keyword evidence="6" id="KW-1185">Reference proteome</keyword>
<dbReference type="GO" id="GO:0002116">
    <property type="term" value="C:semaphorin receptor complex"/>
    <property type="evidence" value="ECO:0007669"/>
    <property type="project" value="TreeGrafter"/>
</dbReference>
<gene>
    <name evidence="5" type="ORF">DPMN_050527</name>
</gene>
<dbReference type="Pfam" id="PF18020">
    <property type="entry name" value="TIG_2"/>
    <property type="match status" value="1"/>
</dbReference>
<reference evidence="5" key="2">
    <citation type="submission" date="2020-11" db="EMBL/GenBank/DDBJ databases">
        <authorList>
            <person name="McCartney M.A."/>
            <person name="Auch B."/>
            <person name="Kono T."/>
            <person name="Mallez S."/>
            <person name="Becker A."/>
            <person name="Gohl D.M."/>
            <person name="Silverstein K.A.T."/>
            <person name="Koren S."/>
            <person name="Bechman K.B."/>
            <person name="Herman A."/>
            <person name="Abrahante J.E."/>
            <person name="Garbe J."/>
        </authorList>
    </citation>
    <scope>NUCLEOTIDE SEQUENCE</scope>
    <source>
        <strain evidence="5">Duluth1</strain>
        <tissue evidence="5">Whole animal</tissue>
    </source>
</reference>
<dbReference type="Pfam" id="PF01437">
    <property type="entry name" value="PSI"/>
    <property type="match status" value="1"/>
</dbReference>
<evidence type="ECO:0000313" key="6">
    <source>
        <dbReference type="Proteomes" id="UP000828390"/>
    </source>
</evidence>
<dbReference type="InterPro" id="IPR002165">
    <property type="entry name" value="Plexin_repeat"/>
</dbReference>
<comment type="caution">
    <text evidence="5">The sequence shown here is derived from an EMBL/GenBank/DDBJ whole genome shotgun (WGS) entry which is preliminary data.</text>
</comment>
<dbReference type="GO" id="GO:0017154">
    <property type="term" value="F:semaphorin receptor activity"/>
    <property type="evidence" value="ECO:0007669"/>
    <property type="project" value="InterPro"/>
</dbReference>
<dbReference type="SUPFAM" id="SSF103575">
    <property type="entry name" value="Plexin repeat"/>
    <property type="match status" value="1"/>
</dbReference>
<dbReference type="GO" id="GO:0005886">
    <property type="term" value="C:plasma membrane"/>
    <property type="evidence" value="ECO:0007669"/>
    <property type="project" value="TreeGrafter"/>
</dbReference>
<dbReference type="PANTHER" id="PTHR22625">
    <property type="entry name" value="PLEXIN"/>
    <property type="match status" value="1"/>
</dbReference>
<keyword evidence="2" id="KW-0472">Membrane</keyword>
<proteinExistence type="predicted"/>
<dbReference type="InterPro" id="IPR041362">
    <property type="entry name" value="TIG2_plexin"/>
</dbReference>
<dbReference type="SMART" id="SM00423">
    <property type="entry name" value="PSI"/>
    <property type="match status" value="1"/>
</dbReference>
<dbReference type="Gene3D" id="3.30.1680.10">
    <property type="entry name" value="ligand-binding face of the semaphorins, domain 2"/>
    <property type="match status" value="1"/>
</dbReference>
<evidence type="ECO:0000259" key="4">
    <source>
        <dbReference type="SMART" id="SM00423"/>
    </source>
</evidence>
<dbReference type="AlphaFoldDB" id="A0A9D4HME0"/>
<evidence type="ECO:0000256" key="2">
    <source>
        <dbReference type="ARBA" id="ARBA00023136"/>
    </source>
</evidence>
<dbReference type="PANTHER" id="PTHR22625:SF70">
    <property type="entry name" value="PLEXIN A, ISOFORM A"/>
    <property type="match status" value="1"/>
</dbReference>
<sequence>MMKRSAFGLKVARAAQRVRLAASGAMLRGLRVSDAAPACPDQTTAAVRSPVKCPQLETSSYDTDVVVHSGQNKSISVRVADIQPDQMDNVLCLFTYSWEVKYSTWKITSSNLECEALQFEFSDVTLPIVTAQFTVTSGKNSVPLDNPQNIKVRIYKCGTMVTNCGQCLSMDPEYECGWCVGASPTCSLQTLCPASDWLDRSAVCPNSQILGVRVAIMQEMMPMIHH</sequence>
<protein>
    <recommendedName>
        <fullName evidence="4">PSI domain-containing protein</fullName>
    </recommendedName>
</protein>
<dbReference type="InterPro" id="IPR031148">
    <property type="entry name" value="Plexin"/>
</dbReference>